<evidence type="ECO:0000313" key="4">
    <source>
        <dbReference type="RefSeq" id="XP_048138765.1"/>
    </source>
</evidence>
<sequence length="137" mass="14743">MKALDPESIAAGGTESPWSQTPVTDLTALGEGRGTVLSLKLDRLSDSVSALTVVDLKGCLTDLKYTKITSDAEISDISKARLLLKGITQTNPKHPPGWIAAGRLEEGAGKIQASRQLVQKRCEECPKVRMCRLRRAG</sequence>
<gene>
    <name evidence="4" type="primary">LOC115754260</name>
</gene>
<evidence type="ECO:0000256" key="2">
    <source>
        <dbReference type="SAM" id="MobiDB-lite"/>
    </source>
</evidence>
<dbReference type="Proteomes" id="UP000827889">
    <property type="component" value="Chromosome 7"/>
</dbReference>
<accession>A0ABM3HQ87</accession>
<dbReference type="RefSeq" id="XP_048138765.1">
    <property type="nucleotide sequence ID" value="XM_048282808.1"/>
</dbReference>
<evidence type="ECO:0000313" key="3">
    <source>
        <dbReference type="Proteomes" id="UP000827889"/>
    </source>
</evidence>
<feature type="region of interest" description="Disordered" evidence="2">
    <location>
        <begin position="1"/>
        <end position="23"/>
    </location>
</feature>
<dbReference type="InterPro" id="IPR045075">
    <property type="entry name" value="Syf1-like"/>
</dbReference>
<reference evidence="4" key="1">
    <citation type="submission" date="2025-08" db="UniProtKB">
        <authorList>
            <consortium name="RefSeq"/>
        </authorList>
    </citation>
    <scope>IDENTIFICATION</scope>
    <source>
        <tissue evidence="4">Leaf</tissue>
    </source>
</reference>
<dbReference type="GeneID" id="115754260"/>
<organism evidence="3 4">
    <name type="scientific">Rhodamnia argentea</name>
    <dbReference type="NCBI Taxonomy" id="178133"/>
    <lineage>
        <taxon>Eukaryota</taxon>
        <taxon>Viridiplantae</taxon>
        <taxon>Streptophyta</taxon>
        <taxon>Embryophyta</taxon>
        <taxon>Tracheophyta</taxon>
        <taxon>Spermatophyta</taxon>
        <taxon>Magnoliopsida</taxon>
        <taxon>eudicotyledons</taxon>
        <taxon>Gunneridae</taxon>
        <taxon>Pentapetalae</taxon>
        <taxon>rosids</taxon>
        <taxon>malvids</taxon>
        <taxon>Myrtales</taxon>
        <taxon>Myrtaceae</taxon>
        <taxon>Myrtoideae</taxon>
        <taxon>Myrteae</taxon>
        <taxon>Australasian group</taxon>
        <taxon>Rhodamnia</taxon>
    </lineage>
</organism>
<dbReference type="PANTHER" id="PTHR11246">
    <property type="entry name" value="PRE-MRNA SPLICING FACTOR"/>
    <property type="match status" value="1"/>
</dbReference>
<evidence type="ECO:0000256" key="1">
    <source>
        <dbReference type="ARBA" id="ARBA00022737"/>
    </source>
</evidence>
<keyword evidence="1" id="KW-0677">Repeat</keyword>
<keyword evidence="3" id="KW-1185">Reference proteome</keyword>
<dbReference type="PANTHER" id="PTHR11246:SF1">
    <property type="entry name" value="PRE-MRNA-PROCESSING FACTOR 6"/>
    <property type="match status" value="1"/>
</dbReference>
<proteinExistence type="predicted"/>
<protein>
    <submittedName>
        <fullName evidence="4">Protein STABILIZED1-like</fullName>
    </submittedName>
</protein>
<name>A0ABM3HQ87_9MYRT</name>